<evidence type="ECO:0000313" key="1">
    <source>
        <dbReference type="EMBL" id="GFX90484.1"/>
    </source>
</evidence>
<gene>
    <name evidence="1" type="ORF">TNCV_4334891</name>
</gene>
<keyword evidence="2" id="KW-1185">Reference proteome</keyword>
<dbReference type="Proteomes" id="UP000887159">
    <property type="component" value="Unassembled WGS sequence"/>
</dbReference>
<accession>A0A8X6RDB4</accession>
<dbReference type="EMBL" id="BMAU01021101">
    <property type="protein sequence ID" value="GFX90484.1"/>
    <property type="molecule type" value="Genomic_DNA"/>
</dbReference>
<reference evidence="1" key="1">
    <citation type="submission" date="2020-08" db="EMBL/GenBank/DDBJ databases">
        <title>Multicomponent nature underlies the extraordinary mechanical properties of spider dragline silk.</title>
        <authorList>
            <person name="Kono N."/>
            <person name="Nakamura H."/>
            <person name="Mori M."/>
            <person name="Yoshida Y."/>
            <person name="Ohtoshi R."/>
            <person name="Malay A.D."/>
            <person name="Moran D.A.P."/>
            <person name="Tomita M."/>
            <person name="Numata K."/>
            <person name="Arakawa K."/>
        </authorList>
    </citation>
    <scope>NUCLEOTIDE SEQUENCE</scope>
</reference>
<dbReference type="AlphaFoldDB" id="A0A8X6RDB4"/>
<sequence>MASPDGQQRWTPLRHGVNEVVNEKLRCSAPLFQESPFQFWKSWCEWGSCAAEQFHSDASLEAVDRRAPNNSNNWQWTTEGDVSSRPSTPALHGGEGLYSFLHAIGSMLVYCYKCTNDVCVNSSTSAAPWIACKVAFMQDPPHSKPSAAASAMGSWAQSLAS</sequence>
<name>A0A8X6RDB4_TRICX</name>
<evidence type="ECO:0000313" key="2">
    <source>
        <dbReference type="Proteomes" id="UP000887159"/>
    </source>
</evidence>
<comment type="caution">
    <text evidence="1">The sequence shown here is derived from an EMBL/GenBank/DDBJ whole genome shotgun (WGS) entry which is preliminary data.</text>
</comment>
<proteinExistence type="predicted"/>
<organism evidence="1 2">
    <name type="scientific">Trichonephila clavipes</name>
    <name type="common">Golden silk orbweaver</name>
    <name type="synonym">Nephila clavipes</name>
    <dbReference type="NCBI Taxonomy" id="2585209"/>
    <lineage>
        <taxon>Eukaryota</taxon>
        <taxon>Metazoa</taxon>
        <taxon>Ecdysozoa</taxon>
        <taxon>Arthropoda</taxon>
        <taxon>Chelicerata</taxon>
        <taxon>Arachnida</taxon>
        <taxon>Araneae</taxon>
        <taxon>Araneomorphae</taxon>
        <taxon>Entelegynae</taxon>
        <taxon>Araneoidea</taxon>
        <taxon>Nephilidae</taxon>
        <taxon>Trichonephila</taxon>
    </lineage>
</organism>
<protein>
    <submittedName>
        <fullName evidence="1">Uncharacterized protein</fullName>
    </submittedName>
</protein>